<protein>
    <submittedName>
        <fullName evidence="1">Uncharacterized protein</fullName>
    </submittedName>
</protein>
<comment type="caution">
    <text evidence="1">The sequence shown here is derived from an EMBL/GenBank/DDBJ whole genome shotgun (WGS) entry which is preliminary data.</text>
</comment>
<dbReference type="Proteomes" id="UP000054770">
    <property type="component" value="Unassembled WGS sequence"/>
</dbReference>
<gene>
    <name evidence="1" type="ORF">AWB68_08405</name>
</gene>
<reference evidence="1" key="1">
    <citation type="submission" date="2016-01" db="EMBL/GenBank/DDBJ databases">
        <authorList>
            <person name="Peeters C."/>
        </authorList>
    </citation>
    <scope>NUCLEOTIDE SEQUENCE [LARGE SCALE GENOMIC DNA]</scope>
    <source>
        <strain evidence="1">LMG 22940</strain>
    </source>
</reference>
<dbReference type="EMBL" id="FCON02000290">
    <property type="protein sequence ID" value="SAL87444.1"/>
    <property type="molecule type" value="Genomic_DNA"/>
</dbReference>
<sequence>MYYDAQGQLRSMLTSWTNLHELDSFMSASGGRSWFRVDDLLRLSALISQMRADQDDESAP</sequence>
<proteinExistence type="predicted"/>
<organism evidence="1 2">
    <name type="scientific">Caballeronia choica</name>
    <dbReference type="NCBI Taxonomy" id="326476"/>
    <lineage>
        <taxon>Bacteria</taxon>
        <taxon>Pseudomonadati</taxon>
        <taxon>Pseudomonadota</taxon>
        <taxon>Betaproteobacteria</taxon>
        <taxon>Burkholderiales</taxon>
        <taxon>Burkholderiaceae</taxon>
        <taxon>Caballeronia</taxon>
    </lineage>
</organism>
<evidence type="ECO:0000313" key="1">
    <source>
        <dbReference type="EMBL" id="SAL87444.1"/>
    </source>
</evidence>
<dbReference type="AlphaFoldDB" id="A0A158L234"/>
<name>A0A158L234_9BURK</name>
<evidence type="ECO:0000313" key="2">
    <source>
        <dbReference type="Proteomes" id="UP000054770"/>
    </source>
</evidence>
<keyword evidence="2" id="KW-1185">Reference proteome</keyword>
<dbReference type="Pfam" id="PF17342">
    <property type="entry name" value="DUF5372"/>
    <property type="match status" value="1"/>
</dbReference>
<accession>A0A158L234</accession>
<dbReference type="InterPro" id="IPR035315">
    <property type="entry name" value="DUF5372"/>
</dbReference>